<accession>A0A917FKI1</accession>
<reference evidence="2" key="2">
    <citation type="submission" date="2020-09" db="EMBL/GenBank/DDBJ databases">
        <authorList>
            <person name="Sun Q."/>
            <person name="Zhou Y."/>
        </authorList>
    </citation>
    <scope>NUCLEOTIDE SEQUENCE</scope>
    <source>
        <strain evidence="2">CGMCC 1.16134</strain>
    </source>
</reference>
<keyword evidence="1" id="KW-0812">Transmembrane</keyword>
<gene>
    <name evidence="2" type="ORF">GCM10010912_34950</name>
</gene>
<dbReference type="EMBL" id="BMKR01000013">
    <property type="protein sequence ID" value="GGF86687.1"/>
    <property type="molecule type" value="Genomic_DNA"/>
</dbReference>
<keyword evidence="1" id="KW-1133">Transmembrane helix</keyword>
<dbReference type="Proteomes" id="UP000637643">
    <property type="component" value="Unassembled WGS sequence"/>
</dbReference>
<keyword evidence="3" id="KW-1185">Reference proteome</keyword>
<comment type="caution">
    <text evidence="2">The sequence shown here is derived from an EMBL/GenBank/DDBJ whole genome shotgun (WGS) entry which is preliminary data.</text>
</comment>
<organism evidence="2 3">
    <name type="scientific">Paenibacillus albidus</name>
    <dbReference type="NCBI Taxonomy" id="2041023"/>
    <lineage>
        <taxon>Bacteria</taxon>
        <taxon>Bacillati</taxon>
        <taxon>Bacillota</taxon>
        <taxon>Bacilli</taxon>
        <taxon>Bacillales</taxon>
        <taxon>Paenibacillaceae</taxon>
        <taxon>Paenibacillus</taxon>
    </lineage>
</organism>
<evidence type="ECO:0000313" key="3">
    <source>
        <dbReference type="Proteomes" id="UP000637643"/>
    </source>
</evidence>
<evidence type="ECO:0000313" key="2">
    <source>
        <dbReference type="EMBL" id="GGF86687.1"/>
    </source>
</evidence>
<protein>
    <submittedName>
        <fullName evidence="2">Uncharacterized protein</fullName>
    </submittedName>
</protein>
<feature type="transmembrane region" description="Helical" evidence="1">
    <location>
        <begin position="36"/>
        <end position="57"/>
    </location>
</feature>
<sequence length="102" mass="11478">MIFPLIRSEEVAGFLQQFIPAFSYEAKWIPLEKTAWRSYTVIPALFGILAAIPLMLWAPGYGAGLVLFLPLTAGILGQLSFNQVGWSFHVSHLIHSISYRRQ</sequence>
<reference evidence="2" key="1">
    <citation type="journal article" date="2014" name="Int. J. Syst. Evol. Microbiol.">
        <title>Complete genome sequence of Corynebacterium casei LMG S-19264T (=DSM 44701T), isolated from a smear-ripened cheese.</title>
        <authorList>
            <consortium name="US DOE Joint Genome Institute (JGI-PGF)"/>
            <person name="Walter F."/>
            <person name="Albersmeier A."/>
            <person name="Kalinowski J."/>
            <person name="Ruckert C."/>
        </authorList>
    </citation>
    <scope>NUCLEOTIDE SEQUENCE</scope>
    <source>
        <strain evidence="2">CGMCC 1.16134</strain>
    </source>
</reference>
<dbReference type="AlphaFoldDB" id="A0A917FKI1"/>
<name>A0A917FKI1_9BACL</name>
<evidence type="ECO:0000256" key="1">
    <source>
        <dbReference type="SAM" id="Phobius"/>
    </source>
</evidence>
<feature type="transmembrane region" description="Helical" evidence="1">
    <location>
        <begin position="63"/>
        <end position="81"/>
    </location>
</feature>
<keyword evidence="1" id="KW-0472">Membrane</keyword>
<proteinExistence type="predicted"/>